<evidence type="ECO:0000313" key="1">
    <source>
        <dbReference type="EMBL" id="EST44032.1"/>
    </source>
</evidence>
<reference evidence="2" key="2">
    <citation type="submission" date="2020-12" db="EMBL/GenBank/DDBJ databases">
        <title>New Spironucleus salmonicida genome in near-complete chromosomes.</title>
        <authorList>
            <person name="Xu F."/>
            <person name="Kurt Z."/>
            <person name="Jimenez-Gonzalez A."/>
            <person name="Astvaldsson A."/>
            <person name="Andersson J.O."/>
            <person name="Svard S.G."/>
        </authorList>
    </citation>
    <scope>NUCLEOTIDE SEQUENCE</scope>
    <source>
        <strain evidence="2">ATCC 50377</strain>
    </source>
</reference>
<accession>V6LHK0</accession>
<keyword evidence="3" id="KW-1185">Reference proteome</keyword>
<evidence type="ECO:0000313" key="3">
    <source>
        <dbReference type="Proteomes" id="UP000018208"/>
    </source>
</evidence>
<proteinExistence type="predicted"/>
<sequence length="269" mass="30800">MNQEQVQSLQKELDFYVQQFQELLSQLELLTTPSTAKRIQQILTTAPLLQQIHAKLVDLGVCEAFWQNADQLASKSRQFRLDIYSLVPFIIRVEGEEKNARLLQTMAENLYKCCANVIQFKQHYGLDLAMQKSQIREIAKSPGVSASRSGVFQHSISNSGISQFSAKRADRADEVIQKQLQTMKMSGLFEQKEEKRDDSILQAKFNILENELKLIQNRLSKVENAQWQTGNTENELVNLMQKTGVKELVSILSRSQKQELLVALLEEQQ</sequence>
<name>V6LHK0_9EUKA</name>
<dbReference type="EMBL" id="AUWU02000001">
    <property type="protein sequence ID" value="KAH0577907.1"/>
    <property type="molecule type" value="Genomic_DNA"/>
</dbReference>
<dbReference type="AlphaFoldDB" id="V6LHK0"/>
<dbReference type="VEuPathDB" id="GiardiaDB:SS50377_21261"/>
<organism evidence="1">
    <name type="scientific">Spironucleus salmonicida</name>
    <dbReference type="NCBI Taxonomy" id="348837"/>
    <lineage>
        <taxon>Eukaryota</taxon>
        <taxon>Metamonada</taxon>
        <taxon>Diplomonadida</taxon>
        <taxon>Hexamitidae</taxon>
        <taxon>Hexamitinae</taxon>
        <taxon>Spironucleus</taxon>
    </lineage>
</organism>
<dbReference type="EMBL" id="KI546130">
    <property type="protein sequence ID" value="EST44032.1"/>
    <property type="molecule type" value="Genomic_DNA"/>
</dbReference>
<evidence type="ECO:0000313" key="2">
    <source>
        <dbReference type="EMBL" id="KAH0577907.1"/>
    </source>
</evidence>
<reference evidence="1 2" key="1">
    <citation type="journal article" date="2014" name="PLoS Genet.">
        <title>The Genome of Spironucleus salmonicida Highlights a Fish Pathogen Adapted to Fluctuating Environments.</title>
        <authorList>
            <person name="Xu F."/>
            <person name="Jerlstrom-Hultqvist J."/>
            <person name="Einarsson E."/>
            <person name="Astvaldsson A."/>
            <person name="Svard S.G."/>
            <person name="Andersson J.O."/>
        </authorList>
    </citation>
    <scope>NUCLEOTIDE SEQUENCE</scope>
    <source>
        <strain evidence="2">ATCC 50377</strain>
    </source>
</reference>
<protein>
    <submittedName>
        <fullName evidence="1">Uncharacterized protein</fullName>
    </submittedName>
</protein>
<dbReference type="Proteomes" id="UP000018208">
    <property type="component" value="Unassembled WGS sequence"/>
</dbReference>
<gene>
    <name evidence="1" type="ORF">SS50377_16341</name>
    <name evidence="2" type="ORF">SS50377_21261</name>
</gene>